<dbReference type="Pfam" id="PF00628">
    <property type="entry name" value="PHD"/>
    <property type="match status" value="1"/>
</dbReference>
<dbReference type="PANTHER" id="PTHR12618">
    <property type="entry name" value="PHD AND RING FINGER DOMAIN-CONTAINING PROTEIN 1"/>
    <property type="match status" value="1"/>
</dbReference>
<dbReference type="SMART" id="SM00184">
    <property type="entry name" value="RING"/>
    <property type="match status" value="2"/>
</dbReference>
<dbReference type="InParanoid" id="A0A672P7Z5"/>
<dbReference type="AlphaFoldDB" id="A0A672P7Z5"/>
<dbReference type="InterPro" id="IPR019787">
    <property type="entry name" value="Znf_PHD-finger"/>
</dbReference>
<dbReference type="PROSITE" id="PS50016">
    <property type="entry name" value="ZF_PHD_2"/>
    <property type="match status" value="1"/>
</dbReference>
<accession>A0A672P7Z5</accession>
<dbReference type="InterPro" id="IPR017907">
    <property type="entry name" value="Znf_RING_CS"/>
</dbReference>
<evidence type="ECO:0000256" key="2">
    <source>
        <dbReference type="ARBA" id="ARBA00022771"/>
    </source>
</evidence>
<evidence type="ECO:0000313" key="8">
    <source>
        <dbReference type="Ensembl" id="ENSSGRP00000057074.1"/>
    </source>
</evidence>
<dbReference type="Gene3D" id="3.30.40.10">
    <property type="entry name" value="Zinc/RING finger domain, C3HC4 (zinc finger)"/>
    <property type="match status" value="2"/>
</dbReference>
<dbReference type="PROSITE" id="PS01359">
    <property type="entry name" value="ZF_PHD_1"/>
    <property type="match status" value="1"/>
</dbReference>
<keyword evidence="3" id="KW-0862">Zinc</keyword>
<evidence type="ECO:0000259" key="7">
    <source>
        <dbReference type="PROSITE" id="PS50089"/>
    </source>
</evidence>
<dbReference type="InterPro" id="IPR001841">
    <property type="entry name" value="Znf_RING"/>
</dbReference>
<dbReference type="CDD" id="cd15536">
    <property type="entry name" value="PHD_PHRF1"/>
    <property type="match status" value="1"/>
</dbReference>
<feature type="region of interest" description="Disordered" evidence="5">
    <location>
        <begin position="1"/>
        <end position="74"/>
    </location>
</feature>
<evidence type="ECO:0000256" key="4">
    <source>
        <dbReference type="PROSITE-ProRule" id="PRU00175"/>
    </source>
</evidence>
<evidence type="ECO:0008006" key="10">
    <source>
        <dbReference type="Google" id="ProtNLM"/>
    </source>
</evidence>
<reference evidence="8" key="2">
    <citation type="submission" date="2025-09" db="UniProtKB">
        <authorList>
            <consortium name="Ensembl"/>
        </authorList>
    </citation>
    <scope>IDENTIFICATION</scope>
</reference>
<dbReference type="SUPFAM" id="SSF57850">
    <property type="entry name" value="RING/U-box"/>
    <property type="match status" value="1"/>
</dbReference>
<dbReference type="InterPro" id="IPR013083">
    <property type="entry name" value="Znf_RING/FYVE/PHD"/>
</dbReference>
<keyword evidence="2 4" id="KW-0863">Zinc-finger</keyword>
<dbReference type="PROSITE" id="PS50089">
    <property type="entry name" value="ZF_RING_2"/>
    <property type="match status" value="1"/>
</dbReference>
<dbReference type="PROSITE" id="PS00518">
    <property type="entry name" value="ZF_RING_1"/>
    <property type="match status" value="1"/>
</dbReference>
<sequence>MEEEDSQDELINRNISHGKGKRPAMSIISDDEDISEDEGESEEGATGSEEDDDYEEEEVVDGEEEDDSEDEDSGKVLEGAVGSVAVDAAGLSSDEDSEKCPICLNSFHEQPVATPESCEHYFCLDCILEWSNNANSCPVDRIVFNDILLRKCYGGKVKKTIPVKKPVKPTEELVDVDLDQTSCEVCGGQDREDRLLLCDGCDDGYHMECLTPPLDAVPVEEWFCPVCIAHNRTSGHLSFLETILYINGAFKTYVLY</sequence>
<feature type="domain" description="PHD-type" evidence="6">
    <location>
        <begin position="180"/>
        <end position="230"/>
    </location>
</feature>
<evidence type="ECO:0000313" key="9">
    <source>
        <dbReference type="Proteomes" id="UP000472262"/>
    </source>
</evidence>
<protein>
    <recommendedName>
        <fullName evidence="10">PHD and ring finger domains 1</fullName>
    </recommendedName>
</protein>
<organism evidence="8 9">
    <name type="scientific">Sinocyclocheilus grahami</name>
    <name type="common">Dianchi golden-line fish</name>
    <name type="synonym">Barbus grahami</name>
    <dbReference type="NCBI Taxonomy" id="75366"/>
    <lineage>
        <taxon>Eukaryota</taxon>
        <taxon>Metazoa</taxon>
        <taxon>Chordata</taxon>
        <taxon>Craniata</taxon>
        <taxon>Vertebrata</taxon>
        <taxon>Euteleostomi</taxon>
        <taxon>Actinopterygii</taxon>
        <taxon>Neopterygii</taxon>
        <taxon>Teleostei</taxon>
        <taxon>Ostariophysi</taxon>
        <taxon>Cypriniformes</taxon>
        <taxon>Cyprinidae</taxon>
        <taxon>Cyprininae</taxon>
        <taxon>Sinocyclocheilus</taxon>
    </lineage>
</organism>
<proteinExistence type="predicted"/>
<evidence type="ECO:0000256" key="1">
    <source>
        <dbReference type="ARBA" id="ARBA00022723"/>
    </source>
</evidence>
<reference evidence="8" key="1">
    <citation type="submission" date="2025-08" db="UniProtKB">
        <authorList>
            <consortium name="Ensembl"/>
        </authorList>
    </citation>
    <scope>IDENTIFICATION</scope>
</reference>
<dbReference type="InterPro" id="IPR047157">
    <property type="entry name" value="PHRF1/Atg35"/>
</dbReference>
<keyword evidence="9" id="KW-1185">Reference proteome</keyword>
<dbReference type="InterPro" id="IPR011011">
    <property type="entry name" value="Znf_FYVE_PHD"/>
</dbReference>
<evidence type="ECO:0000256" key="3">
    <source>
        <dbReference type="ARBA" id="ARBA00022833"/>
    </source>
</evidence>
<feature type="compositionally biased region" description="Acidic residues" evidence="5">
    <location>
        <begin position="29"/>
        <end position="72"/>
    </location>
</feature>
<evidence type="ECO:0000256" key="5">
    <source>
        <dbReference type="SAM" id="MobiDB-lite"/>
    </source>
</evidence>
<dbReference type="OMA" id="MCPECVI"/>
<dbReference type="Ensembl" id="ENSSGRT00000060934.1">
    <property type="protein sequence ID" value="ENSSGRP00000057074.1"/>
    <property type="gene ID" value="ENSSGRG00000029837.1"/>
</dbReference>
<dbReference type="PANTHER" id="PTHR12618:SF20">
    <property type="entry name" value="PHD AND RING FINGER DOMAIN-CONTAINING PROTEIN 1"/>
    <property type="match status" value="1"/>
</dbReference>
<dbReference type="InterPro" id="IPR001965">
    <property type="entry name" value="Znf_PHD"/>
</dbReference>
<dbReference type="SUPFAM" id="SSF57903">
    <property type="entry name" value="FYVE/PHD zinc finger"/>
    <property type="match status" value="1"/>
</dbReference>
<dbReference type="CDD" id="cd16635">
    <property type="entry name" value="mRING-HC-C3HC3D_PHRF1"/>
    <property type="match status" value="1"/>
</dbReference>
<keyword evidence="1" id="KW-0479">Metal-binding</keyword>
<dbReference type="GO" id="GO:0008270">
    <property type="term" value="F:zinc ion binding"/>
    <property type="evidence" value="ECO:0007669"/>
    <property type="project" value="UniProtKB-KW"/>
</dbReference>
<dbReference type="SMART" id="SM00249">
    <property type="entry name" value="PHD"/>
    <property type="match status" value="1"/>
</dbReference>
<dbReference type="InterPro" id="IPR019786">
    <property type="entry name" value="Zinc_finger_PHD-type_CS"/>
</dbReference>
<evidence type="ECO:0000259" key="6">
    <source>
        <dbReference type="PROSITE" id="PS50016"/>
    </source>
</evidence>
<dbReference type="Pfam" id="PF13639">
    <property type="entry name" value="zf-RING_2"/>
    <property type="match status" value="1"/>
</dbReference>
<feature type="domain" description="RING-type" evidence="7">
    <location>
        <begin position="100"/>
        <end position="141"/>
    </location>
</feature>
<dbReference type="Proteomes" id="UP000472262">
    <property type="component" value="Unassembled WGS sequence"/>
</dbReference>
<name>A0A672P7Z5_SINGR</name>